<evidence type="ECO:0000256" key="1">
    <source>
        <dbReference type="ARBA" id="ARBA00022676"/>
    </source>
</evidence>
<dbReference type="SUPFAM" id="SSF53756">
    <property type="entry name" value="UDP-Glycosyltransferase/glycogen phosphorylase"/>
    <property type="match status" value="1"/>
</dbReference>
<dbReference type="RefSeq" id="WP_190966904.1">
    <property type="nucleotide sequence ID" value="NZ_JACJTB010000005.1"/>
</dbReference>
<dbReference type="Gene3D" id="3.40.50.2000">
    <property type="entry name" value="Glycogen Phosphorylase B"/>
    <property type="match status" value="2"/>
</dbReference>
<feature type="domain" description="Glycosyl transferase family 1" evidence="3">
    <location>
        <begin position="186"/>
        <end position="345"/>
    </location>
</feature>
<evidence type="ECO:0000256" key="2">
    <source>
        <dbReference type="ARBA" id="ARBA00022679"/>
    </source>
</evidence>
<evidence type="ECO:0000313" key="5">
    <source>
        <dbReference type="Proteomes" id="UP000603457"/>
    </source>
</evidence>
<sequence length="436" mass="49470">MKVTFCTYDDPNFTGGPNSWLRQLLPILQKHNVEINVLFFTYPEKLDNCPCYQDLYQQGIKCFVYKWISSTEQKIRWILQNLFEHPTDIFVPNIIIPAYLASRWIKEAGISTIGVLHADDEIYRGIIRQFVYGRPEFQLSALVSVSEFLLASAQQTAKLTTSTFTSTQFQKIPCGTPISSNIASLSTDNLKLIYFGRLEETQKRISEVTFALCRAVKEIPGTEATIYGSGAAKPNVEKILAEYGKNVPIKLGGLIDNSQIIKVISQHHVMVLLSDYEGLPLALLEAMSCGLVPICLDIRSGIPELVEHEITGLMVSDRGDDFIKAVRQLKSQPELWKNLSLAARQKIETAYSTELCALQWIDLFTQLYEQKKANQKILSIPKRLDLPPVDSGHSYFDCRQTEFMWKRMIEKNPISLLLNRKLGIRTSLKNLVRAKT</sequence>
<keyword evidence="5" id="KW-1185">Reference proteome</keyword>
<dbReference type="Proteomes" id="UP000603457">
    <property type="component" value="Unassembled WGS sequence"/>
</dbReference>
<keyword evidence="1" id="KW-0328">Glycosyltransferase</keyword>
<dbReference type="InterPro" id="IPR001296">
    <property type="entry name" value="Glyco_trans_1"/>
</dbReference>
<reference evidence="4 5" key="1">
    <citation type="journal article" date="2020" name="ISME J.">
        <title>Comparative genomics reveals insights into cyanobacterial evolution and habitat adaptation.</title>
        <authorList>
            <person name="Chen M.Y."/>
            <person name="Teng W.K."/>
            <person name="Zhao L."/>
            <person name="Hu C.X."/>
            <person name="Zhou Y.K."/>
            <person name="Han B.P."/>
            <person name="Song L.R."/>
            <person name="Shu W.S."/>
        </authorList>
    </citation>
    <scope>NUCLEOTIDE SEQUENCE [LARGE SCALE GENOMIC DNA]</scope>
    <source>
        <strain evidence="4 5">FACHB-130</strain>
    </source>
</reference>
<proteinExistence type="predicted"/>
<accession>A0ABR8FUR0</accession>
<organism evidence="4 5">
    <name type="scientific">Nostoc spongiaeforme FACHB-130</name>
    <dbReference type="NCBI Taxonomy" id="1357510"/>
    <lineage>
        <taxon>Bacteria</taxon>
        <taxon>Bacillati</taxon>
        <taxon>Cyanobacteriota</taxon>
        <taxon>Cyanophyceae</taxon>
        <taxon>Nostocales</taxon>
        <taxon>Nostocaceae</taxon>
        <taxon>Nostoc</taxon>
    </lineage>
</organism>
<gene>
    <name evidence="4" type="ORF">H6G74_06520</name>
</gene>
<evidence type="ECO:0000313" key="4">
    <source>
        <dbReference type="EMBL" id="MBD2593982.1"/>
    </source>
</evidence>
<dbReference type="PANTHER" id="PTHR12526">
    <property type="entry name" value="GLYCOSYLTRANSFERASE"/>
    <property type="match status" value="1"/>
</dbReference>
<dbReference type="Pfam" id="PF00534">
    <property type="entry name" value="Glycos_transf_1"/>
    <property type="match status" value="1"/>
</dbReference>
<dbReference type="CDD" id="cd03801">
    <property type="entry name" value="GT4_PimA-like"/>
    <property type="match status" value="1"/>
</dbReference>
<protein>
    <submittedName>
        <fullName evidence="4">Glycosyltransferase family 4 protein</fullName>
    </submittedName>
</protein>
<dbReference type="PANTHER" id="PTHR12526:SF629">
    <property type="entry name" value="TEICHURONIC ACID BIOSYNTHESIS GLYCOSYLTRANSFERASE TUAH-RELATED"/>
    <property type="match status" value="1"/>
</dbReference>
<name>A0ABR8FUR0_9NOSO</name>
<keyword evidence="2" id="KW-0808">Transferase</keyword>
<dbReference type="EMBL" id="JACJTB010000005">
    <property type="protein sequence ID" value="MBD2593982.1"/>
    <property type="molecule type" value="Genomic_DNA"/>
</dbReference>
<comment type="caution">
    <text evidence="4">The sequence shown here is derived from an EMBL/GenBank/DDBJ whole genome shotgun (WGS) entry which is preliminary data.</text>
</comment>
<evidence type="ECO:0000259" key="3">
    <source>
        <dbReference type="Pfam" id="PF00534"/>
    </source>
</evidence>